<dbReference type="AlphaFoldDB" id="A0AAN7Q1K0"/>
<reference evidence="5 6" key="1">
    <citation type="journal article" date="2023" name="Hortic Res">
        <title>Pangenome of water caltrop reveals structural variations and asymmetric subgenome divergence after allopolyploidization.</title>
        <authorList>
            <person name="Zhang X."/>
            <person name="Chen Y."/>
            <person name="Wang L."/>
            <person name="Yuan Y."/>
            <person name="Fang M."/>
            <person name="Shi L."/>
            <person name="Lu R."/>
            <person name="Comes H.P."/>
            <person name="Ma Y."/>
            <person name="Chen Y."/>
            <person name="Huang G."/>
            <person name="Zhou Y."/>
            <person name="Zheng Z."/>
            <person name="Qiu Y."/>
        </authorList>
    </citation>
    <scope>NUCLEOTIDE SEQUENCE [LARGE SCALE GENOMIC DNA]</scope>
    <source>
        <tissue evidence="5">Roots</tissue>
    </source>
</reference>
<gene>
    <name evidence="5" type="ORF">SAY87_019162</name>
</gene>
<dbReference type="PANTHER" id="PTHR31234:SF6">
    <property type="entry name" value="LATE EMBRYOGENESIS ABUNDANT PROTEIN LEA-2 SUBGROUP DOMAIN-CONTAINING PROTEIN"/>
    <property type="match status" value="1"/>
</dbReference>
<feature type="region of interest" description="Disordered" evidence="3">
    <location>
        <begin position="26"/>
        <end position="53"/>
    </location>
</feature>
<dbReference type="Proteomes" id="UP001345219">
    <property type="component" value="Chromosome 15"/>
</dbReference>
<dbReference type="PANTHER" id="PTHR31234">
    <property type="entry name" value="LATE EMBRYOGENESIS ABUNDANT (LEA) HYDROXYPROLINE-RICH GLYCOPROTEIN FAMILY"/>
    <property type="match status" value="1"/>
</dbReference>
<evidence type="ECO:0008006" key="7">
    <source>
        <dbReference type="Google" id="ProtNLM"/>
    </source>
</evidence>
<feature type="transmembrane region" description="Helical" evidence="4">
    <location>
        <begin position="73"/>
        <end position="97"/>
    </location>
</feature>
<accession>A0AAN7Q1K0</accession>
<dbReference type="InterPro" id="IPR044839">
    <property type="entry name" value="NDR1-like"/>
</dbReference>
<dbReference type="EMBL" id="JAXIOK010000012">
    <property type="protein sequence ID" value="KAK4757861.1"/>
    <property type="molecule type" value="Genomic_DNA"/>
</dbReference>
<evidence type="ECO:0000313" key="5">
    <source>
        <dbReference type="EMBL" id="KAK4757861.1"/>
    </source>
</evidence>
<protein>
    <recommendedName>
        <fullName evidence="7">Late embryogenesis abundant protein LEA-2 subgroup domain-containing protein</fullName>
    </recommendedName>
</protein>
<evidence type="ECO:0000313" key="6">
    <source>
        <dbReference type="Proteomes" id="UP001345219"/>
    </source>
</evidence>
<evidence type="ECO:0000256" key="1">
    <source>
        <dbReference type="ARBA" id="ARBA00004370"/>
    </source>
</evidence>
<comment type="caution">
    <text evidence="5">The sequence shown here is derived from an EMBL/GenBank/DDBJ whole genome shotgun (WGS) entry which is preliminary data.</text>
</comment>
<proteinExistence type="predicted"/>
<evidence type="ECO:0000256" key="3">
    <source>
        <dbReference type="SAM" id="MobiDB-lite"/>
    </source>
</evidence>
<keyword evidence="4" id="KW-0812">Transmembrane</keyword>
<organism evidence="5 6">
    <name type="scientific">Trapa incisa</name>
    <dbReference type="NCBI Taxonomy" id="236973"/>
    <lineage>
        <taxon>Eukaryota</taxon>
        <taxon>Viridiplantae</taxon>
        <taxon>Streptophyta</taxon>
        <taxon>Embryophyta</taxon>
        <taxon>Tracheophyta</taxon>
        <taxon>Spermatophyta</taxon>
        <taxon>Magnoliopsida</taxon>
        <taxon>eudicotyledons</taxon>
        <taxon>Gunneridae</taxon>
        <taxon>Pentapetalae</taxon>
        <taxon>rosids</taxon>
        <taxon>malvids</taxon>
        <taxon>Myrtales</taxon>
        <taxon>Lythraceae</taxon>
        <taxon>Trapa</taxon>
    </lineage>
</organism>
<keyword evidence="2 4" id="KW-0472">Membrane</keyword>
<dbReference type="GO" id="GO:0098542">
    <property type="term" value="P:defense response to other organism"/>
    <property type="evidence" value="ECO:0007669"/>
    <property type="project" value="InterPro"/>
</dbReference>
<dbReference type="GO" id="GO:0005886">
    <property type="term" value="C:plasma membrane"/>
    <property type="evidence" value="ECO:0007669"/>
    <property type="project" value="TreeGrafter"/>
</dbReference>
<keyword evidence="6" id="KW-1185">Reference proteome</keyword>
<keyword evidence="4" id="KW-1133">Transmembrane helix</keyword>
<evidence type="ECO:0000256" key="4">
    <source>
        <dbReference type="SAM" id="Phobius"/>
    </source>
</evidence>
<comment type="subcellular location">
    <subcellularLocation>
        <location evidence="1">Membrane</location>
    </subcellularLocation>
</comment>
<name>A0AAN7Q1K0_9MYRT</name>
<sequence length="277" mass="30050">MTDRVYPSAKPSAAAPNGGAAAVSSSVATKGTAAPPPPPGKTQLYRPYRPNSASQHRRRYRRRCRCTACCCCFWTILALLILLLLTATAGVAFYILYRPHRPEFSIMALRTKALNLTIDPSAASSHLSTSFNLTLSSWNPNSHYFTFFYDPFDVTFLSGAVPVGNSSLPAFVSGPKNQTVFKSVIVSASSSDLDTDSVKSLRSDLRRARGIPLIIQMDTKMKVKAGGKLQSKKVGIRVVCNGIKGVVAPKGKSPAVATLDSSQCKVDLRIKIWKFTF</sequence>
<evidence type="ECO:0000256" key="2">
    <source>
        <dbReference type="ARBA" id="ARBA00023136"/>
    </source>
</evidence>